<keyword evidence="15" id="KW-0843">Virulence</keyword>
<evidence type="ECO:0000256" key="2">
    <source>
        <dbReference type="ARBA" id="ARBA00012438"/>
    </source>
</evidence>
<dbReference type="InterPro" id="IPR000014">
    <property type="entry name" value="PAS"/>
</dbReference>
<dbReference type="SMART" id="SM00091">
    <property type="entry name" value="PAS"/>
    <property type="match status" value="2"/>
</dbReference>
<dbReference type="RefSeq" id="WP_244642297.1">
    <property type="nucleotide sequence ID" value="NZ_BMGG01000014.1"/>
</dbReference>
<reference evidence="20" key="1">
    <citation type="journal article" date="2014" name="Int. J. Syst. Evol. Microbiol.">
        <title>Complete genome sequence of Corynebacterium casei LMG S-19264T (=DSM 44701T), isolated from a smear-ripened cheese.</title>
        <authorList>
            <consortium name="US DOE Joint Genome Institute (JGI-PGF)"/>
            <person name="Walter F."/>
            <person name="Albersmeier A."/>
            <person name="Kalinowski J."/>
            <person name="Ruckert C."/>
        </authorList>
    </citation>
    <scope>NUCLEOTIDE SEQUENCE</scope>
    <source>
        <strain evidence="20">CGMCC 1.12919</strain>
    </source>
</reference>
<keyword evidence="9" id="KW-0808">Transferase</keyword>
<evidence type="ECO:0000259" key="18">
    <source>
        <dbReference type="PROSITE" id="PS50112"/>
    </source>
</evidence>
<keyword evidence="10" id="KW-0677">Repeat</keyword>
<sequence>MVDLPSLEPKKGERGAAAGAAEARNTQAKMAPEAVDGRPEAHDPAALLAAIVESSEDAILSKDLRGIITSWNGGAQRLFGYTGEEVIGKSVTILIPEDRLGEEPAILARIHAGERVDHFETIRRRKDGTLLDISLTISPVRSNDGRIVGASKVARDITERRRAAERQALLLREMHHRIKNLFAVAGGIITLAARTADSPASLARAMKERLVALARAHEMTLPSLSVDHMLAEPSTTLFKLLDGLLAPYSNEDGTRAAVTGQDVGIGGRNLVNLALLLHELVTNAAKYGALSVPDGRIAIDARIAGGDILHLTWAEQGGPPVTAPTGIAGFGTRLEESIKQALRMTILREWRRDGMVVRMSIPVSVLSAGIDDL</sequence>
<keyword evidence="13" id="KW-0067">ATP-binding</keyword>
<dbReference type="PROSITE" id="PS50113">
    <property type="entry name" value="PAC"/>
    <property type="match status" value="1"/>
</dbReference>
<dbReference type="SUPFAM" id="SSF55785">
    <property type="entry name" value="PYP-like sensor domain (PAS domain)"/>
    <property type="match status" value="1"/>
</dbReference>
<dbReference type="Gene3D" id="3.30.450.20">
    <property type="entry name" value="PAS domain"/>
    <property type="match status" value="1"/>
</dbReference>
<dbReference type="AlphaFoldDB" id="A0A916UXI8"/>
<feature type="compositionally biased region" description="Low complexity" evidence="17">
    <location>
        <begin position="15"/>
        <end position="24"/>
    </location>
</feature>
<dbReference type="EMBL" id="BMGG01000014">
    <property type="protein sequence ID" value="GGC93225.1"/>
    <property type="molecule type" value="Genomic_DNA"/>
</dbReference>
<dbReference type="PANTHER" id="PTHR41523">
    <property type="entry name" value="TWO-COMPONENT SYSTEM SENSOR PROTEIN"/>
    <property type="match status" value="1"/>
</dbReference>
<dbReference type="GO" id="GO:0005524">
    <property type="term" value="F:ATP binding"/>
    <property type="evidence" value="ECO:0007669"/>
    <property type="project" value="UniProtKB-KW"/>
</dbReference>
<evidence type="ECO:0000256" key="17">
    <source>
        <dbReference type="SAM" id="MobiDB-lite"/>
    </source>
</evidence>
<accession>A0A916UXI8</accession>
<evidence type="ECO:0000256" key="3">
    <source>
        <dbReference type="ARBA" id="ARBA00021740"/>
    </source>
</evidence>
<dbReference type="Proteomes" id="UP000637002">
    <property type="component" value="Unassembled WGS sequence"/>
</dbReference>
<evidence type="ECO:0000256" key="14">
    <source>
        <dbReference type="ARBA" id="ARBA00022991"/>
    </source>
</evidence>
<evidence type="ECO:0000256" key="8">
    <source>
        <dbReference type="ARBA" id="ARBA00022643"/>
    </source>
</evidence>
<dbReference type="GO" id="GO:0006355">
    <property type="term" value="P:regulation of DNA-templated transcription"/>
    <property type="evidence" value="ECO:0007669"/>
    <property type="project" value="InterPro"/>
</dbReference>
<keyword evidence="4" id="KW-0600">Photoreceptor protein</keyword>
<dbReference type="InterPro" id="IPR011102">
    <property type="entry name" value="Sig_transdc_His_kinase_HWE"/>
</dbReference>
<dbReference type="CDD" id="cd00130">
    <property type="entry name" value="PAS"/>
    <property type="match status" value="1"/>
</dbReference>
<reference evidence="20" key="2">
    <citation type="submission" date="2020-09" db="EMBL/GenBank/DDBJ databases">
        <authorList>
            <person name="Sun Q."/>
            <person name="Zhou Y."/>
        </authorList>
    </citation>
    <scope>NUCLEOTIDE SEQUENCE</scope>
    <source>
        <strain evidence="20">CGMCC 1.12919</strain>
    </source>
</reference>
<comment type="caution">
    <text evidence="20">The sequence shown here is derived from an EMBL/GenBank/DDBJ whole genome shotgun (WGS) entry which is preliminary data.</text>
</comment>
<dbReference type="PANTHER" id="PTHR41523:SF8">
    <property type="entry name" value="ETHYLENE RESPONSE SENSOR PROTEIN"/>
    <property type="match status" value="1"/>
</dbReference>
<evidence type="ECO:0000313" key="20">
    <source>
        <dbReference type="EMBL" id="GGC93225.1"/>
    </source>
</evidence>
<evidence type="ECO:0000256" key="6">
    <source>
        <dbReference type="ARBA" id="ARBA00022606"/>
    </source>
</evidence>
<name>A0A916UXI8_9HYPH</name>
<dbReference type="EC" id="2.7.13.3" evidence="2"/>
<evidence type="ECO:0000256" key="11">
    <source>
        <dbReference type="ARBA" id="ARBA00022741"/>
    </source>
</evidence>
<keyword evidence="11" id="KW-0547">Nucleotide-binding</keyword>
<evidence type="ECO:0000256" key="5">
    <source>
        <dbReference type="ARBA" id="ARBA00022553"/>
    </source>
</evidence>
<keyword evidence="16" id="KW-0675">Receptor</keyword>
<evidence type="ECO:0000256" key="1">
    <source>
        <dbReference type="ARBA" id="ARBA00000085"/>
    </source>
</evidence>
<keyword evidence="7" id="KW-0285">Flavoprotein</keyword>
<dbReference type="Pfam" id="PF00989">
    <property type="entry name" value="PAS"/>
    <property type="match status" value="1"/>
</dbReference>
<evidence type="ECO:0000256" key="12">
    <source>
        <dbReference type="ARBA" id="ARBA00022777"/>
    </source>
</evidence>
<proteinExistence type="predicted"/>
<keyword evidence="8" id="KW-0288">FMN</keyword>
<dbReference type="InterPro" id="IPR000700">
    <property type="entry name" value="PAS-assoc_C"/>
</dbReference>
<dbReference type="NCBIfam" id="TIGR00229">
    <property type="entry name" value="sensory_box"/>
    <property type="match status" value="1"/>
</dbReference>
<evidence type="ECO:0000259" key="19">
    <source>
        <dbReference type="PROSITE" id="PS50113"/>
    </source>
</evidence>
<dbReference type="PROSITE" id="PS50112">
    <property type="entry name" value="PAS"/>
    <property type="match status" value="1"/>
</dbReference>
<evidence type="ECO:0000256" key="9">
    <source>
        <dbReference type="ARBA" id="ARBA00022679"/>
    </source>
</evidence>
<feature type="region of interest" description="Disordered" evidence="17">
    <location>
        <begin position="1"/>
        <end position="27"/>
    </location>
</feature>
<keyword evidence="14" id="KW-0157">Chromophore</keyword>
<gene>
    <name evidence="20" type="ORF">GCM10010994_58800</name>
</gene>
<evidence type="ECO:0000256" key="16">
    <source>
        <dbReference type="ARBA" id="ARBA00023170"/>
    </source>
</evidence>
<protein>
    <recommendedName>
        <fullName evidence="3">Blue-light-activated histidine kinase</fullName>
        <ecNumber evidence="2">2.7.13.3</ecNumber>
    </recommendedName>
</protein>
<evidence type="ECO:0000256" key="13">
    <source>
        <dbReference type="ARBA" id="ARBA00022840"/>
    </source>
</evidence>
<keyword evidence="21" id="KW-1185">Reference proteome</keyword>
<dbReference type="Gene3D" id="3.30.565.10">
    <property type="entry name" value="Histidine kinase-like ATPase, C-terminal domain"/>
    <property type="match status" value="1"/>
</dbReference>
<keyword evidence="5" id="KW-0597">Phosphoprotein</keyword>
<evidence type="ECO:0000256" key="10">
    <source>
        <dbReference type="ARBA" id="ARBA00022737"/>
    </source>
</evidence>
<dbReference type="InterPro" id="IPR035965">
    <property type="entry name" value="PAS-like_dom_sf"/>
</dbReference>
<evidence type="ECO:0000256" key="7">
    <source>
        <dbReference type="ARBA" id="ARBA00022630"/>
    </source>
</evidence>
<dbReference type="SMART" id="SM00086">
    <property type="entry name" value="PAC"/>
    <property type="match status" value="1"/>
</dbReference>
<dbReference type="GO" id="GO:0009881">
    <property type="term" value="F:photoreceptor activity"/>
    <property type="evidence" value="ECO:0007669"/>
    <property type="project" value="UniProtKB-KW"/>
</dbReference>
<dbReference type="InterPro" id="IPR001610">
    <property type="entry name" value="PAC"/>
</dbReference>
<dbReference type="Pfam" id="PF07536">
    <property type="entry name" value="HWE_HK"/>
    <property type="match status" value="1"/>
</dbReference>
<evidence type="ECO:0000313" key="21">
    <source>
        <dbReference type="Proteomes" id="UP000637002"/>
    </source>
</evidence>
<dbReference type="SMART" id="SM00911">
    <property type="entry name" value="HWE_HK"/>
    <property type="match status" value="1"/>
</dbReference>
<keyword evidence="12 20" id="KW-0418">Kinase</keyword>
<dbReference type="GO" id="GO:0004673">
    <property type="term" value="F:protein histidine kinase activity"/>
    <property type="evidence" value="ECO:0007669"/>
    <property type="project" value="UniProtKB-EC"/>
</dbReference>
<evidence type="ECO:0000256" key="15">
    <source>
        <dbReference type="ARBA" id="ARBA00023026"/>
    </source>
</evidence>
<evidence type="ECO:0000256" key="4">
    <source>
        <dbReference type="ARBA" id="ARBA00022543"/>
    </source>
</evidence>
<feature type="domain" description="PAC" evidence="19">
    <location>
        <begin position="117"/>
        <end position="169"/>
    </location>
</feature>
<organism evidence="20 21">
    <name type="scientific">Chelatococcus reniformis</name>
    <dbReference type="NCBI Taxonomy" id="1494448"/>
    <lineage>
        <taxon>Bacteria</taxon>
        <taxon>Pseudomonadati</taxon>
        <taxon>Pseudomonadota</taxon>
        <taxon>Alphaproteobacteria</taxon>
        <taxon>Hyphomicrobiales</taxon>
        <taxon>Chelatococcaceae</taxon>
        <taxon>Chelatococcus</taxon>
    </lineage>
</organism>
<comment type="catalytic activity">
    <reaction evidence="1">
        <text>ATP + protein L-histidine = ADP + protein N-phospho-L-histidine.</text>
        <dbReference type="EC" id="2.7.13.3"/>
    </reaction>
</comment>
<feature type="domain" description="PAS" evidence="18">
    <location>
        <begin position="44"/>
        <end position="99"/>
    </location>
</feature>
<dbReference type="InterPro" id="IPR013767">
    <property type="entry name" value="PAS_fold"/>
</dbReference>
<keyword evidence="6" id="KW-0716">Sensory transduction</keyword>
<dbReference type="InterPro" id="IPR036890">
    <property type="entry name" value="HATPase_C_sf"/>
</dbReference>